<dbReference type="Proteomes" id="UP000469385">
    <property type="component" value="Unassembled WGS sequence"/>
</dbReference>
<dbReference type="CDD" id="cd20301">
    <property type="entry name" value="cupin_ChrR"/>
    <property type="match status" value="1"/>
</dbReference>
<dbReference type="Gene3D" id="1.10.10.1320">
    <property type="entry name" value="Anti-sigma factor, zinc-finger domain"/>
    <property type="match status" value="1"/>
</dbReference>
<sequence length="221" mass="23345">MILHHPEDEFLLSLAAGRLPAGQSVVVAAHVESCAACGARLRTLQAVGGALLERADPHPLSPGLLAATLRRIADAPPERPRPMPLPAGAPAGTSLPPGVAWPTSLRGCQVSPWRWVGPGRRFSRVRLPHEPGASLFLLSISPGRSLPRHRHQELELTQVLCGAFADGRAVFGPGDFDAAGSDVHHEPLVQPGSDCVCLTWVEGRLGFDGRIAAAVAHWVGI</sequence>
<feature type="domain" description="ChrR-like cupin" evidence="1">
    <location>
        <begin position="109"/>
        <end position="199"/>
    </location>
</feature>
<gene>
    <name evidence="2" type="ORF">GON04_08220</name>
</gene>
<dbReference type="InterPro" id="IPR014710">
    <property type="entry name" value="RmlC-like_jellyroll"/>
</dbReference>
<dbReference type="InterPro" id="IPR025979">
    <property type="entry name" value="ChrR-like_cupin_dom"/>
</dbReference>
<proteinExistence type="predicted"/>
<evidence type="ECO:0000259" key="1">
    <source>
        <dbReference type="Pfam" id="PF12973"/>
    </source>
</evidence>
<organism evidence="2 3">
    <name type="scientific">Ramlibacter pinisoli</name>
    <dbReference type="NCBI Taxonomy" id="2682844"/>
    <lineage>
        <taxon>Bacteria</taxon>
        <taxon>Pseudomonadati</taxon>
        <taxon>Pseudomonadota</taxon>
        <taxon>Betaproteobacteria</taxon>
        <taxon>Burkholderiales</taxon>
        <taxon>Comamonadaceae</taxon>
        <taxon>Ramlibacter</taxon>
    </lineage>
</organism>
<dbReference type="SUPFAM" id="SSF51182">
    <property type="entry name" value="RmlC-like cupins"/>
    <property type="match status" value="1"/>
</dbReference>
<comment type="caution">
    <text evidence="2">The sequence shown here is derived from an EMBL/GenBank/DDBJ whole genome shotgun (WGS) entry which is preliminary data.</text>
</comment>
<dbReference type="EMBL" id="WSEL01000003">
    <property type="protein sequence ID" value="MVQ29429.1"/>
    <property type="molecule type" value="Genomic_DNA"/>
</dbReference>
<protein>
    <submittedName>
        <fullName evidence="2">Transcriptional regulator</fullName>
    </submittedName>
</protein>
<dbReference type="InterPro" id="IPR012807">
    <property type="entry name" value="Anti-sigma_ChrR"/>
</dbReference>
<dbReference type="InterPro" id="IPR041916">
    <property type="entry name" value="Anti_sigma_zinc_sf"/>
</dbReference>
<dbReference type="NCBIfam" id="TIGR02451">
    <property type="entry name" value="anti_sig_ChrR"/>
    <property type="match status" value="1"/>
</dbReference>
<dbReference type="Pfam" id="PF12973">
    <property type="entry name" value="Cupin_7"/>
    <property type="match status" value="1"/>
</dbReference>
<evidence type="ECO:0000313" key="2">
    <source>
        <dbReference type="EMBL" id="MVQ29429.1"/>
    </source>
</evidence>
<accession>A0A6N8IR87</accession>
<name>A0A6N8IR87_9BURK</name>
<keyword evidence="3" id="KW-1185">Reference proteome</keyword>
<dbReference type="InterPro" id="IPR011051">
    <property type="entry name" value="RmlC_Cupin_sf"/>
</dbReference>
<evidence type="ECO:0000313" key="3">
    <source>
        <dbReference type="Proteomes" id="UP000469385"/>
    </source>
</evidence>
<dbReference type="RefSeq" id="WP_157397434.1">
    <property type="nucleotide sequence ID" value="NZ_WSEL01000003.1"/>
</dbReference>
<dbReference type="AlphaFoldDB" id="A0A6N8IR87"/>
<dbReference type="Gene3D" id="2.60.120.10">
    <property type="entry name" value="Jelly Rolls"/>
    <property type="match status" value="1"/>
</dbReference>
<reference evidence="2 3" key="1">
    <citation type="submission" date="2019-12" db="EMBL/GenBank/DDBJ databases">
        <authorList>
            <person name="Huq M.A."/>
        </authorList>
    </citation>
    <scope>NUCLEOTIDE SEQUENCE [LARGE SCALE GENOMIC DNA]</scope>
    <source>
        <strain evidence="2 3">MAH-25</strain>
    </source>
</reference>